<dbReference type="GO" id="GO:0006999">
    <property type="term" value="P:nuclear pore organization"/>
    <property type="evidence" value="ECO:0007669"/>
    <property type="project" value="TreeGrafter"/>
</dbReference>
<evidence type="ECO:0000256" key="13">
    <source>
        <dbReference type="SAM" id="Phobius"/>
    </source>
</evidence>
<organism evidence="14 15">
    <name type="scientific">Piedraia hortae CBS 480.64</name>
    <dbReference type="NCBI Taxonomy" id="1314780"/>
    <lineage>
        <taxon>Eukaryota</taxon>
        <taxon>Fungi</taxon>
        <taxon>Dikarya</taxon>
        <taxon>Ascomycota</taxon>
        <taxon>Pezizomycotina</taxon>
        <taxon>Dothideomycetes</taxon>
        <taxon>Dothideomycetidae</taxon>
        <taxon>Capnodiales</taxon>
        <taxon>Piedraiaceae</taxon>
        <taxon>Piedraia</taxon>
    </lineage>
</organism>
<evidence type="ECO:0000256" key="2">
    <source>
        <dbReference type="ARBA" id="ARBA00004567"/>
    </source>
</evidence>
<dbReference type="InterPro" id="IPR019049">
    <property type="entry name" value="Nucleoporin_prot_Ndc1/Nup"/>
</dbReference>
<dbReference type="OrthoDB" id="67850at2759"/>
<name>A0A6A7C8V8_9PEZI</name>
<gene>
    <name evidence="14" type="ORF">K470DRAFT_254261</name>
</gene>
<feature type="transmembrane region" description="Helical" evidence="13">
    <location>
        <begin position="30"/>
        <end position="51"/>
    </location>
</feature>
<keyword evidence="7" id="KW-0653">Protein transport</keyword>
<feature type="transmembrane region" description="Helical" evidence="13">
    <location>
        <begin position="210"/>
        <end position="235"/>
    </location>
</feature>
<keyword evidence="10" id="KW-0906">Nuclear pore complex</keyword>
<dbReference type="GO" id="GO:0051028">
    <property type="term" value="P:mRNA transport"/>
    <property type="evidence" value="ECO:0007669"/>
    <property type="project" value="UniProtKB-KW"/>
</dbReference>
<reference evidence="14" key="1">
    <citation type="journal article" date="2020" name="Stud. Mycol.">
        <title>101 Dothideomycetes genomes: a test case for predicting lifestyles and emergence of pathogens.</title>
        <authorList>
            <person name="Haridas S."/>
            <person name="Albert R."/>
            <person name="Binder M."/>
            <person name="Bloem J."/>
            <person name="Labutti K."/>
            <person name="Salamov A."/>
            <person name="Andreopoulos B."/>
            <person name="Baker S."/>
            <person name="Barry K."/>
            <person name="Bills G."/>
            <person name="Bluhm B."/>
            <person name="Cannon C."/>
            <person name="Castanera R."/>
            <person name="Culley D."/>
            <person name="Daum C."/>
            <person name="Ezra D."/>
            <person name="Gonzalez J."/>
            <person name="Henrissat B."/>
            <person name="Kuo A."/>
            <person name="Liang C."/>
            <person name="Lipzen A."/>
            <person name="Lutzoni F."/>
            <person name="Magnuson J."/>
            <person name="Mondo S."/>
            <person name="Nolan M."/>
            <person name="Ohm R."/>
            <person name="Pangilinan J."/>
            <person name="Park H.-J."/>
            <person name="Ramirez L."/>
            <person name="Alfaro M."/>
            <person name="Sun H."/>
            <person name="Tritt A."/>
            <person name="Yoshinaga Y."/>
            <person name="Zwiers L.-H."/>
            <person name="Turgeon B."/>
            <person name="Goodwin S."/>
            <person name="Spatafora J."/>
            <person name="Crous P."/>
            <person name="Grigoriev I."/>
        </authorList>
    </citation>
    <scope>NUCLEOTIDE SEQUENCE</scope>
    <source>
        <strain evidence="14">CBS 480.64</strain>
    </source>
</reference>
<evidence type="ECO:0000256" key="3">
    <source>
        <dbReference type="ARBA" id="ARBA00005760"/>
    </source>
</evidence>
<dbReference type="GO" id="GO:0070762">
    <property type="term" value="C:nuclear pore transmembrane ring"/>
    <property type="evidence" value="ECO:0007669"/>
    <property type="project" value="TreeGrafter"/>
</dbReference>
<dbReference type="EMBL" id="MU005958">
    <property type="protein sequence ID" value="KAF2863951.1"/>
    <property type="molecule type" value="Genomic_DNA"/>
</dbReference>
<evidence type="ECO:0000256" key="7">
    <source>
        <dbReference type="ARBA" id="ARBA00022927"/>
    </source>
</evidence>
<comment type="similarity">
    <text evidence="3">Belongs to the NDC1 family.</text>
</comment>
<keyword evidence="15" id="KW-1185">Reference proteome</keyword>
<keyword evidence="5 13" id="KW-0812">Transmembrane</keyword>
<dbReference type="PANTHER" id="PTHR13269:SF6">
    <property type="entry name" value="NUCLEOPORIN NDC1"/>
    <property type="match status" value="1"/>
</dbReference>
<feature type="transmembrane region" description="Helical" evidence="13">
    <location>
        <begin position="63"/>
        <end position="84"/>
    </location>
</feature>
<evidence type="ECO:0000256" key="4">
    <source>
        <dbReference type="ARBA" id="ARBA00022448"/>
    </source>
</evidence>
<comment type="subcellular location">
    <subcellularLocation>
        <location evidence="1">Nucleus membrane</location>
        <topology evidence="1">Multi-pass membrane protein</topology>
    </subcellularLocation>
    <subcellularLocation>
        <location evidence="2">Nucleus</location>
        <location evidence="2">Nuclear pore complex</location>
    </subcellularLocation>
</comment>
<keyword evidence="4" id="KW-0813">Transport</keyword>
<evidence type="ECO:0000256" key="11">
    <source>
        <dbReference type="ARBA" id="ARBA00023136"/>
    </source>
</evidence>
<dbReference type="GO" id="GO:0106166">
    <property type="term" value="F:spindle pole body-nuclear membrane anchor activity"/>
    <property type="evidence" value="ECO:0007669"/>
    <property type="project" value="TreeGrafter"/>
</dbReference>
<evidence type="ECO:0000313" key="14">
    <source>
        <dbReference type="EMBL" id="KAF2863951.1"/>
    </source>
</evidence>
<dbReference type="GO" id="GO:0005816">
    <property type="term" value="C:spindle pole body"/>
    <property type="evidence" value="ECO:0007669"/>
    <property type="project" value="TreeGrafter"/>
</dbReference>
<dbReference type="PANTHER" id="PTHR13269">
    <property type="entry name" value="NUCLEOPORIN NDC1"/>
    <property type="match status" value="1"/>
</dbReference>
<accession>A0A6A7C8V8</accession>
<protein>
    <recommendedName>
        <fullName evidence="16">Nucleoporin protein Ndc1-Nup</fullName>
    </recommendedName>
</protein>
<dbReference type="GO" id="GO:0015031">
    <property type="term" value="P:protein transport"/>
    <property type="evidence" value="ECO:0007669"/>
    <property type="project" value="UniProtKB-KW"/>
</dbReference>
<evidence type="ECO:0008006" key="16">
    <source>
        <dbReference type="Google" id="ProtNLM"/>
    </source>
</evidence>
<dbReference type="GO" id="GO:0070631">
    <property type="term" value="P:spindle pole body localization"/>
    <property type="evidence" value="ECO:0007669"/>
    <property type="project" value="TreeGrafter"/>
</dbReference>
<evidence type="ECO:0000256" key="5">
    <source>
        <dbReference type="ARBA" id="ARBA00022692"/>
    </source>
</evidence>
<keyword evidence="6" id="KW-0509">mRNA transport</keyword>
<dbReference type="GO" id="GO:0031965">
    <property type="term" value="C:nuclear membrane"/>
    <property type="evidence" value="ECO:0007669"/>
    <property type="project" value="UniProtKB-SubCell"/>
</dbReference>
<keyword evidence="11 13" id="KW-0472">Membrane</keyword>
<evidence type="ECO:0000256" key="12">
    <source>
        <dbReference type="ARBA" id="ARBA00023242"/>
    </source>
</evidence>
<dbReference type="Proteomes" id="UP000799421">
    <property type="component" value="Unassembled WGS sequence"/>
</dbReference>
<sequence length="638" mass="70649">MATPMAIPTATAVVARHYKDFLTPAFHRRFTAAILPVLFACWAVAACISLGSGTSFFWSIFPLFSWCGLRTLALVLPCLCIFIVRIMNMHVGRRTSESQFGGFVQALIGGHDRSGTVLATLLWYSLSAWLVTEIFVWSLPSKSNLGWIDPGREYERPRVNENPLYLRTMLSMAAVMFTAKHLYNDDDLVELTDQDEDEKWTTSLRWLAEYAVAIFMHALSSSLVFLVFGTVIYFLTLRHSLWPGVSTLAHWLNRHLVPDRGPPGLANVGRLAFQTVAALTSLISLWDASNLMFSSCISYPPIKKGHPLTDQIVDAHGNIISRSRDPNGSLVRGLDAKRNVTRAFAFWELYLICNRENKIFEDRRKTLFQDPDRKPSSTWAQISSLCLAEISGISSRIKCYQESISPKPAPEVINAPPPPSLPKIASRPTIEDKDVFLHRTSRPNAVGSLARQLGQSHGSPTLLATGASRALAWTGNHTSETLTKTHLTQSIQTQLQAILASPIGAPFRKTFSSRLKAIIFNTPYSDRETITHAVKSLTALTLVSIAEDEYGQVAPTIPAIINTLTDVVFGIKQLEATLEPHWSDVFFSPAAREVEEVGMLRAMVQGELGRIVEKFEPFAGALGLGEGQMGRAREAVEL</sequence>
<keyword evidence="8 13" id="KW-1133">Transmembrane helix</keyword>
<evidence type="ECO:0000313" key="15">
    <source>
        <dbReference type="Proteomes" id="UP000799421"/>
    </source>
</evidence>
<keyword evidence="9" id="KW-0811">Translocation</keyword>
<evidence type="ECO:0000256" key="9">
    <source>
        <dbReference type="ARBA" id="ARBA00023010"/>
    </source>
</evidence>
<dbReference type="AlphaFoldDB" id="A0A6A7C8V8"/>
<evidence type="ECO:0000256" key="8">
    <source>
        <dbReference type="ARBA" id="ARBA00022989"/>
    </source>
</evidence>
<evidence type="ECO:0000256" key="10">
    <source>
        <dbReference type="ARBA" id="ARBA00023132"/>
    </source>
</evidence>
<dbReference type="Pfam" id="PF09531">
    <property type="entry name" value="Ndc1_Nup"/>
    <property type="match status" value="1"/>
</dbReference>
<evidence type="ECO:0000256" key="6">
    <source>
        <dbReference type="ARBA" id="ARBA00022816"/>
    </source>
</evidence>
<evidence type="ECO:0000256" key="1">
    <source>
        <dbReference type="ARBA" id="ARBA00004232"/>
    </source>
</evidence>
<proteinExistence type="inferred from homology"/>
<keyword evidence="12" id="KW-0539">Nucleus</keyword>